<gene>
    <name evidence="2" type="ORF">FGO68_gene7116</name>
</gene>
<organism evidence="2 3">
    <name type="scientific">Halteria grandinella</name>
    <dbReference type="NCBI Taxonomy" id="5974"/>
    <lineage>
        <taxon>Eukaryota</taxon>
        <taxon>Sar</taxon>
        <taxon>Alveolata</taxon>
        <taxon>Ciliophora</taxon>
        <taxon>Intramacronucleata</taxon>
        <taxon>Spirotrichea</taxon>
        <taxon>Stichotrichia</taxon>
        <taxon>Sporadotrichida</taxon>
        <taxon>Halteriidae</taxon>
        <taxon>Halteria</taxon>
    </lineage>
</organism>
<comment type="caution">
    <text evidence="2">The sequence shown here is derived from an EMBL/GenBank/DDBJ whole genome shotgun (WGS) entry which is preliminary data.</text>
</comment>
<accession>A0A8J8SVD8</accession>
<name>A0A8J8SVD8_HALGN</name>
<feature type="region of interest" description="Disordered" evidence="1">
    <location>
        <begin position="1"/>
        <end position="57"/>
    </location>
</feature>
<dbReference type="Proteomes" id="UP000785679">
    <property type="component" value="Unassembled WGS sequence"/>
</dbReference>
<proteinExistence type="predicted"/>
<dbReference type="EMBL" id="RRYP01027159">
    <property type="protein sequence ID" value="TNV71808.1"/>
    <property type="molecule type" value="Genomic_DNA"/>
</dbReference>
<protein>
    <submittedName>
        <fullName evidence="2">Uncharacterized protein</fullName>
    </submittedName>
</protein>
<dbReference type="AlphaFoldDB" id="A0A8J8SVD8"/>
<evidence type="ECO:0000313" key="3">
    <source>
        <dbReference type="Proteomes" id="UP000785679"/>
    </source>
</evidence>
<evidence type="ECO:0000313" key="2">
    <source>
        <dbReference type="EMBL" id="TNV71808.1"/>
    </source>
</evidence>
<keyword evidence="3" id="KW-1185">Reference proteome</keyword>
<feature type="compositionally biased region" description="Low complexity" evidence="1">
    <location>
        <begin position="32"/>
        <end position="49"/>
    </location>
</feature>
<evidence type="ECO:0000256" key="1">
    <source>
        <dbReference type="SAM" id="MobiDB-lite"/>
    </source>
</evidence>
<feature type="compositionally biased region" description="Polar residues" evidence="1">
    <location>
        <begin position="1"/>
        <end position="10"/>
    </location>
</feature>
<sequence>MQNLTSQILTPSVICHRRNPPHASFPSGQIMTQNTSNDQTSSSDQQKQTPLGGQYRIPMTQRQYPHSLKRYAQAISECSSSSRSRGKRETSCFRIFKQTVTAPAVGLKQVISSLGVLSTDNSGITPLMQSQQIA</sequence>
<reference evidence="2" key="1">
    <citation type="submission" date="2019-06" db="EMBL/GenBank/DDBJ databases">
        <authorList>
            <person name="Zheng W."/>
        </authorList>
    </citation>
    <scope>NUCLEOTIDE SEQUENCE</scope>
    <source>
        <strain evidence="2">QDHG01</strain>
    </source>
</reference>